<sequence>MRRILEVEATRVGVSHIRNQELESVGHEIRRMEAALNRDVERAVAATEASLDAAIERIRSAFAQE</sequence>
<proteinExistence type="predicted"/>
<protein>
    <submittedName>
        <fullName evidence="1">Uncharacterized protein</fullName>
    </submittedName>
</protein>
<dbReference type="EMBL" id="CP121252">
    <property type="protein sequence ID" value="WFP16428.1"/>
    <property type="molecule type" value="Genomic_DNA"/>
</dbReference>
<reference evidence="1 2" key="1">
    <citation type="submission" date="2023-04" db="EMBL/GenBank/DDBJ databases">
        <title>Funneling lignin-derived compounds into biodiesel using alkali-halophilic Citricoccus sp. P2.</title>
        <authorList>
            <person name="Luo C.-B."/>
        </authorList>
    </citation>
    <scope>NUCLEOTIDE SEQUENCE [LARGE SCALE GENOMIC DNA]</scope>
    <source>
        <strain evidence="1 2">P2</strain>
    </source>
</reference>
<dbReference type="Proteomes" id="UP001219037">
    <property type="component" value="Chromosome"/>
</dbReference>
<organism evidence="1 2">
    <name type="scientific">Citricoccus muralis</name>
    <dbReference type="NCBI Taxonomy" id="169134"/>
    <lineage>
        <taxon>Bacteria</taxon>
        <taxon>Bacillati</taxon>
        <taxon>Actinomycetota</taxon>
        <taxon>Actinomycetes</taxon>
        <taxon>Micrococcales</taxon>
        <taxon>Micrococcaceae</taxon>
        <taxon>Citricoccus</taxon>
    </lineage>
</organism>
<keyword evidence="2" id="KW-1185">Reference proteome</keyword>
<accession>A0ABY8H6Z4</accession>
<dbReference type="RefSeq" id="WP_278157568.1">
    <property type="nucleotide sequence ID" value="NZ_CP121252.1"/>
</dbReference>
<gene>
    <name evidence="1" type="ORF">P8192_13775</name>
</gene>
<evidence type="ECO:0000313" key="1">
    <source>
        <dbReference type="EMBL" id="WFP16428.1"/>
    </source>
</evidence>
<evidence type="ECO:0000313" key="2">
    <source>
        <dbReference type="Proteomes" id="UP001219037"/>
    </source>
</evidence>
<name>A0ABY8H6Z4_9MICC</name>